<organism evidence="1 2">
    <name type="scientific">Janibacter limosus</name>
    <dbReference type="NCBI Taxonomy" id="53458"/>
    <lineage>
        <taxon>Bacteria</taxon>
        <taxon>Bacillati</taxon>
        <taxon>Actinomycetota</taxon>
        <taxon>Actinomycetes</taxon>
        <taxon>Micrococcales</taxon>
        <taxon>Intrasporangiaceae</taxon>
        <taxon>Janibacter</taxon>
    </lineage>
</organism>
<evidence type="ECO:0000313" key="1">
    <source>
        <dbReference type="EMBL" id="UUZ46442.1"/>
    </source>
</evidence>
<gene>
    <name evidence="1" type="ORF">LP422_21100</name>
</gene>
<dbReference type="Proteomes" id="UP001059663">
    <property type="component" value="Chromosome"/>
</dbReference>
<evidence type="ECO:0000313" key="2">
    <source>
        <dbReference type="Proteomes" id="UP001059663"/>
    </source>
</evidence>
<proteinExistence type="predicted"/>
<sequence>MSNGTGRDGAARKGAPKVGWCWAGNRHTGSASPRQPRAQPTLAEVRRPSTAEASKPPWLRGFSLALVSPQPALAQLAAPAVSPDEPRCSRSRRAATGRCRARCPRSAR</sequence>
<dbReference type="EMBL" id="CP087977">
    <property type="protein sequence ID" value="UUZ46442.1"/>
    <property type="molecule type" value="Genomic_DNA"/>
</dbReference>
<reference evidence="1" key="1">
    <citation type="submission" date="2021-11" db="EMBL/GenBank/DDBJ databases">
        <title>Study of the species diversity of bacterial strains isolated from a unique natural object - Shulgan-Tash cave (Bashkiria).</title>
        <authorList>
            <person name="Sazanova A.L."/>
            <person name="Chirak E.R."/>
            <person name="Safronova V.I."/>
        </authorList>
    </citation>
    <scope>NUCLEOTIDE SEQUENCE</scope>
    <source>
        <strain evidence="1">P1</strain>
    </source>
</reference>
<accession>A0AC61U8P8</accession>
<protein>
    <submittedName>
        <fullName evidence="1">Uncharacterized protein</fullName>
    </submittedName>
</protein>
<name>A0AC61U8P8_9MICO</name>